<dbReference type="GO" id="GO:0000166">
    <property type="term" value="F:nucleotide binding"/>
    <property type="evidence" value="ECO:0007669"/>
    <property type="project" value="UniProtKB-KW"/>
</dbReference>
<dbReference type="AlphaFoldDB" id="A0A918RIA1"/>
<keyword evidence="3 7" id="KW-0560">Oxidoreductase</keyword>
<dbReference type="SUPFAM" id="SSF53223">
    <property type="entry name" value="Aminoacid dehydrogenase-like, N-terminal domain"/>
    <property type="match status" value="1"/>
</dbReference>
<evidence type="ECO:0000256" key="1">
    <source>
        <dbReference type="ARBA" id="ARBA00003868"/>
    </source>
</evidence>
<dbReference type="SUPFAM" id="SSF51735">
    <property type="entry name" value="NAD(P)-binding Rossmann-fold domains"/>
    <property type="match status" value="1"/>
</dbReference>
<reference evidence="9" key="1">
    <citation type="journal article" date="2014" name="Int. J. Syst. Evol. Microbiol.">
        <title>Complete genome sequence of Corynebacterium casei LMG S-19264T (=DSM 44701T), isolated from a smear-ripened cheese.</title>
        <authorList>
            <consortium name="US DOE Joint Genome Institute (JGI-PGF)"/>
            <person name="Walter F."/>
            <person name="Albersmeier A."/>
            <person name="Kalinowski J."/>
            <person name="Ruckert C."/>
        </authorList>
    </citation>
    <scope>NUCLEOTIDE SEQUENCE</scope>
    <source>
        <strain evidence="9">KCTC 12711</strain>
    </source>
</reference>
<evidence type="ECO:0000256" key="3">
    <source>
        <dbReference type="ARBA" id="ARBA00023002"/>
    </source>
</evidence>
<dbReference type="Pfam" id="PF00208">
    <property type="entry name" value="ELFV_dehydrog"/>
    <property type="match status" value="2"/>
</dbReference>
<comment type="similarity">
    <text evidence="2 7">Belongs to the Glu/Leu/Phe/Val dehydrogenases family.</text>
</comment>
<dbReference type="InterPro" id="IPR046346">
    <property type="entry name" value="Aminoacid_DH-like_N_sf"/>
</dbReference>
<keyword evidence="10" id="KW-1185">Reference proteome</keyword>
<dbReference type="GO" id="GO:0006520">
    <property type="term" value="P:amino acid metabolic process"/>
    <property type="evidence" value="ECO:0007669"/>
    <property type="project" value="InterPro"/>
</dbReference>
<dbReference type="RefSeq" id="WP_189398147.1">
    <property type="nucleotide sequence ID" value="NZ_BMXA01000001.1"/>
</dbReference>
<dbReference type="InterPro" id="IPR006097">
    <property type="entry name" value="Glu/Leu/Phe/Val/Trp_DH_dimer"/>
</dbReference>
<dbReference type="CDD" id="cd01075">
    <property type="entry name" value="NAD_bind_Leu_Phe_Val_DH"/>
    <property type="match status" value="1"/>
</dbReference>
<evidence type="ECO:0000256" key="2">
    <source>
        <dbReference type="ARBA" id="ARBA00006382"/>
    </source>
</evidence>
<feature type="active site" description="Proton donor/acceptor" evidence="5">
    <location>
        <position position="80"/>
    </location>
</feature>
<dbReference type="InterPro" id="IPR006096">
    <property type="entry name" value="Glu/Leu/Phe/Val/Trp_DH_C"/>
</dbReference>
<sequence>MKASESPSFDHHEHVAKIDDPVSGLRAIIAVHNTKLGPAVGGCRMYPYATDAQALEDVLRLSRGMTYKSALAGLPMGGGKAVIIGDPAKDKSTALFHKMGEFIDSLNGVYVTAEDSGTCVDDLRLIAEQTNHVLGVNAEQEFGGDPSPLTAYGIFCGIRSAVNYKLHQDSLTGVTVAVQGAGAVGRYLIKLLIEAGADCVVCDINPQNLAKAEALGAKVVSVDEIMRVPADVFAPCAMGAILNDDTIPQLVATIVAGGANNQLARAEHGAQLQARGILYAPDFVINAGGIIEIYRQYKDLPMAECRSRIEGIGDTLHKIFERSDADGLTTAEVAEQIAEQRFKPSSGVSDAA</sequence>
<feature type="binding site" evidence="6">
    <location>
        <begin position="180"/>
        <end position="185"/>
    </location>
    <ligand>
        <name>NAD(+)</name>
        <dbReference type="ChEBI" id="CHEBI:57540"/>
    </ligand>
</feature>
<organism evidence="9 10">
    <name type="scientific">Arenicella chitinivorans</name>
    <dbReference type="NCBI Taxonomy" id="1329800"/>
    <lineage>
        <taxon>Bacteria</taxon>
        <taxon>Pseudomonadati</taxon>
        <taxon>Pseudomonadota</taxon>
        <taxon>Gammaproteobacteria</taxon>
        <taxon>Arenicellales</taxon>
        <taxon>Arenicellaceae</taxon>
        <taxon>Arenicella</taxon>
    </lineage>
</organism>
<evidence type="ECO:0000259" key="8">
    <source>
        <dbReference type="SMART" id="SM00839"/>
    </source>
</evidence>
<dbReference type="InterPro" id="IPR016211">
    <property type="entry name" value="Glu/Phe/Leu/Val/Trp_DH_bac/arc"/>
</dbReference>
<dbReference type="PIRSF" id="PIRSF000188">
    <property type="entry name" value="Phe_leu_dh"/>
    <property type="match status" value="1"/>
</dbReference>
<dbReference type="InterPro" id="IPR036291">
    <property type="entry name" value="NAD(P)-bd_dom_sf"/>
</dbReference>
<dbReference type="PROSITE" id="PS00074">
    <property type="entry name" value="GLFV_DEHYDROGENASE"/>
    <property type="match status" value="1"/>
</dbReference>
<dbReference type="PANTHER" id="PTHR42722:SF1">
    <property type="entry name" value="VALINE DEHYDROGENASE"/>
    <property type="match status" value="1"/>
</dbReference>
<gene>
    <name evidence="9" type="primary">ldh</name>
    <name evidence="9" type="ORF">GCM10008090_02050</name>
</gene>
<dbReference type="EMBL" id="BMXA01000001">
    <property type="protein sequence ID" value="GGZ97362.1"/>
    <property type="molecule type" value="Genomic_DNA"/>
</dbReference>
<dbReference type="Gene3D" id="3.40.50.10860">
    <property type="entry name" value="Leucine Dehydrogenase, chain A, domain 1"/>
    <property type="match status" value="1"/>
</dbReference>
<evidence type="ECO:0000256" key="5">
    <source>
        <dbReference type="PIRSR" id="PIRSR000188-1"/>
    </source>
</evidence>
<comment type="caution">
    <text evidence="9">The sequence shown here is derived from an EMBL/GenBank/DDBJ whole genome shotgun (WGS) entry which is preliminary data.</text>
</comment>
<accession>A0A918RIA1</accession>
<keyword evidence="4 6" id="KW-0520">NAD</keyword>
<dbReference type="PANTHER" id="PTHR42722">
    <property type="entry name" value="LEUCINE DEHYDROGENASE"/>
    <property type="match status" value="1"/>
</dbReference>
<dbReference type="GO" id="GO:0016639">
    <property type="term" value="F:oxidoreductase activity, acting on the CH-NH2 group of donors, NAD or NADP as acceptor"/>
    <property type="evidence" value="ECO:0007669"/>
    <property type="project" value="InterPro"/>
</dbReference>
<proteinExistence type="inferred from homology"/>
<dbReference type="SMART" id="SM00839">
    <property type="entry name" value="ELFV_dehydrog"/>
    <property type="match status" value="1"/>
</dbReference>
<dbReference type="InterPro" id="IPR033524">
    <property type="entry name" value="Glu/Leu/Phe/Val_DH_AS"/>
</dbReference>
<dbReference type="Pfam" id="PF02812">
    <property type="entry name" value="ELFV_dehydrog_N"/>
    <property type="match status" value="1"/>
</dbReference>
<dbReference type="Proteomes" id="UP000614811">
    <property type="component" value="Unassembled WGS sequence"/>
</dbReference>
<dbReference type="PRINTS" id="PR00082">
    <property type="entry name" value="GLFDHDRGNASE"/>
</dbReference>
<dbReference type="Gene3D" id="3.40.50.720">
    <property type="entry name" value="NAD(P)-binding Rossmann-like Domain"/>
    <property type="match status" value="1"/>
</dbReference>
<evidence type="ECO:0000256" key="7">
    <source>
        <dbReference type="RuleBase" id="RU004417"/>
    </source>
</evidence>
<reference evidence="9" key="2">
    <citation type="submission" date="2020-09" db="EMBL/GenBank/DDBJ databases">
        <authorList>
            <person name="Sun Q."/>
            <person name="Kim S."/>
        </authorList>
    </citation>
    <scope>NUCLEOTIDE SEQUENCE</scope>
    <source>
        <strain evidence="9">KCTC 12711</strain>
    </source>
</reference>
<evidence type="ECO:0000313" key="10">
    <source>
        <dbReference type="Proteomes" id="UP000614811"/>
    </source>
</evidence>
<keyword evidence="6" id="KW-0547">Nucleotide-binding</keyword>
<evidence type="ECO:0000313" key="9">
    <source>
        <dbReference type="EMBL" id="GGZ97362.1"/>
    </source>
</evidence>
<evidence type="ECO:0000256" key="4">
    <source>
        <dbReference type="ARBA" id="ARBA00023027"/>
    </source>
</evidence>
<protein>
    <submittedName>
        <fullName evidence="9">Leucine dehydrogenase</fullName>
    </submittedName>
</protein>
<feature type="domain" description="Glutamate/phenylalanine/leucine/valine/L-tryptophan dehydrogenase C-terminal" evidence="8">
    <location>
        <begin position="144"/>
        <end position="350"/>
    </location>
</feature>
<comment type="function">
    <text evidence="1">Catalyzes the reversible oxidative deamination of glutamate to alpha-ketoglutarate and ammonia.</text>
</comment>
<evidence type="ECO:0000256" key="6">
    <source>
        <dbReference type="PIRSR" id="PIRSR000188-2"/>
    </source>
</evidence>
<name>A0A918RIA1_9GAMM</name>
<dbReference type="InterPro" id="IPR006095">
    <property type="entry name" value="Glu/Leu/Phe/Val/Trp_DH"/>
</dbReference>
<dbReference type="FunFam" id="3.40.50.10860:FF:000010">
    <property type="entry name" value="Leucine dehydrogenase"/>
    <property type="match status" value="1"/>
</dbReference>